<gene>
    <name evidence="11" type="ORF">VST7929_01063</name>
</gene>
<dbReference type="InterPro" id="IPR036942">
    <property type="entry name" value="Beta-barrel_TonB_sf"/>
</dbReference>
<reference evidence="11" key="1">
    <citation type="submission" date="2021-11" db="EMBL/GenBank/DDBJ databases">
        <authorList>
            <person name="Rodrigo-Torres L."/>
            <person name="Arahal R. D."/>
            <person name="Lucena T."/>
        </authorList>
    </citation>
    <scope>NUCLEOTIDE SEQUENCE</scope>
    <source>
        <strain evidence="11">CECT 7929</strain>
    </source>
</reference>
<dbReference type="Pfam" id="PF07715">
    <property type="entry name" value="Plug"/>
    <property type="match status" value="1"/>
</dbReference>
<dbReference type="RefSeq" id="WP_237465486.1">
    <property type="nucleotide sequence ID" value="NZ_CAKLDI010000001.1"/>
</dbReference>
<evidence type="ECO:0000256" key="2">
    <source>
        <dbReference type="ARBA" id="ARBA00022448"/>
    </source>
</evidence>
<dbReference type="InterPro" id="IPR037066">
    <property type="entry name" value="Plug_dom_sf"/>
</dbReference>
<feature type="signal peptide" evidence="9">
    <location>
        <begin position="1"/>
        <end position="25"/>
    </location>
</feature>
<name>A0ABN8DT96_9VIBR</name>
<evidence type="ECO:0000256" key="3">
    <source>
        <dbReference type="ARBA" id="ARBA00022452"/>
    </source>
</evidence>
<keyword evidence="4 7" id="KW-0812">Transmembrane</keyword>
<evidence type="ECO:0000313" key="11">
    <source>
        <dbReference type="EMBL" id="CAH0533201.1"/>
    </source>
</evidence>
<comment type="similarity">
    <text evidence="7">Belongs to the TonB-dependent receptor family.</text>
</comment>
<evidence type="ECO:0000259" key="10">
    <source>
        <dbReference type="Pfam" id="PF07715"/>
    </source>
</evidence>
<feature type="region of interest" description="Disordered" evidence="8">
    <location>
        <begin position="287"/>
        <end position="310"/>
    </location>
</feature>
<accession>A0ABN8DT96</accession>
<keyword evidence="12" id="KW-1185">Reference proteome</keyword>
<protein>
    <recommendedName>
        <fullName evidence="10">TonB-dependent receptor plug domain-containing protein</fullName>
    </recommendedName>
</protein>
<organism evidence="11 12">
    <name type="scientific">Vibrio stylophorae</name>
    <dbReference type="NCBI Taxonomy" id="659351"/>
    <lineage>
        <taxon>Bacteria</taxon>
        <taxon>Pseudomonadati</taxon>
        <taxon>Pseudomonadota</taxon>
        <taxon>Gammaproteobacteria</taxon>
        <taxon>Vibrionales</taxon>
        <taxon>Vibrionaceae</taxon>
        <taxon>Vibrio</taxon>
    </lineage>
</organism>
<keyword evidence="5 7" id="KW-0472">Membrane</keyword>
<evidence type="ECO:0000256" key="9">
    <source>
        <dbReference type="SAM" id="SignalP"/>
    </source>
</evidence>
<comment type="caution">
    <text evidence="11">The sequence shown here is derived from an EMBL/GenBank/DDBJ whole genome shotgun (WGS) entry which is preliminary data.</text>
</comment>
<evidence type="ECO:0000256" key="6">
    <source>
        <dbReference type="ARBA" id="ARBA00023237"/>
    </source>
</evidence>
<keyword evidence="3 7" id="KW-1134">Transmembrane beta strand</keyword>
<feature type="domain" description="TonB-dependent receptor plug" evidence="10">
    <location>
        <begin position="41"/>
        <end position="164"/>
    </location>
</feature>
<keyword evidence="2 7" id="KW-0813">Transport</keyword>
<dbReference type="PROSITE" id="PS52016">
    <property type="entry name" value="TONB_DEPENDENT_REC_3"/>
    <property type="match status" value="1"/>
</dbReference>
<dbReference type="InterPro" id="IPR039426">
    <property type="entry name" value="TonB-dep_rcpt-like"/>
</dbReference>
<dbReference type="EMBL" id="CAKLDI010000001">
    <property type="protein sequence ID" value="CAH0533201.1"/>
    <property type="molecule type" value="Genomic_DNA"/>
</dbReference>
<dbReference type="Gene3D" id="2.40.170.20">
    <property type="entry name" value="TonB-dependent receptor, beta-barrel domain"/>
    <property type="match status" value="1"/>
</dbReference>
<feature type="chain" id="PRO_5045862535" description="TonB-dependent receptor plug domain-containing protein" evidence="9">
    <location>
        <begin position="26"/>
        <end position="807"/>
    </location>
</feature>
<keyword evidence="9" id="KW-0732">Signal</keyword>
<evidence type="ECO:0000256" key="7">
    <source>
        <dbReference type="PROSITE-ProRule" id="PRU01360"/>
    </source>
</evidence>
<proteinExistence type="inferred from homology"/>
<dbReference type="Proteomes" id="UP000838672">
    <property type="component" value="Unassembled WGS sequence"/>
</dbReference>
<dbReference type="InterPro" id="IPR012910">
    <property type="entry name" value="Plug_dom"/>
</dbReference>
<dbReference type="Gene3D" id="2.170.130.10">
    <property type="entry name" value="TonB-dependent receptor, plug domain"/>
    <property type="match status" value="1"/>
</dbReference>
<dbReference type="SUPFAM" id="SSF56935">
    <property type="entry name" value="Porins"/>
    <property type="match status" value="1"/>
</dbReference>
<evidence type="ECO:0000256" key="5">
    <source>
        <dbReference type="ARBA" id="ARBA00023136"/>
    </source>
</evidence>
<evidence type="ECO:0000256" key="8">
    <source>
        <dbReference type="SAM" id="MobiDB-lite"/>
    </source>
</evidence>
<evidence type="ECO:0000256" key="4">
    <source>
        <dbReference type="ARBA" id="ARBA00022692"/>
    </source>
</evidence>
<sequence>MDKHLKLTPVALGILSALYGGFATAQEPSKVEEVQEQEVITVTDSAITLDRTELEESPKDNPTLSQVLKHHPRVGIDDAQKSMQGGDLTPEEISLAGARPHQTKYTIDGVGVNNSTTFSGDSDTSGSLASGHTSGYFVDTNLLDGVEVLDHNISAEHGGFTGGVVNAELRKPTEKFTIDYNYRMSDSDWNAAQKVGQNFQNHYGNPMDGSGKYQPNYQKRMHALHMGGAISENQKLAINVSHQVSEIPLALSKDVDQRMDNIFVTHVWESGLWQTTTDFRYADHQSNNFSNDARNDKAPQGKSETVNSHSGIGGTFKVERLLSQGRWETSLSYDHLKDQREADTNYLKTVTAAEGNYAEGTNGNLQQEQDAVQLKSTLRLDPIIFGDISHQINMGVNASYQTARVYRPEEFVAYNYNGYKNYLSVINYYAAANYSANSQEYGLFIDDQIHWDRLTLNLGGRVDHLSVFEQTVFSPRLSASWDFDWTKTNRVTLGASRYYSANLLGWALKAEQGKFHKSANKCTPTDGNWDNLDPNNLTCQKTTQYSAYKLNHADIPYADELTAAWAVDVNNFAVETVYLYRMQRDGLTYSTDAKTNTATVHNNVESDNHLVSLDITTIDPYHFLGGALSANWNVAYDHRRGNGDIDRNFGKSDHLGSGYQDEWVVMDGQLMRVTEMDTSGYQSPVKSSLNLIMHWNDMGLVWNNRINYQQGKKASAWTGQTDVIIDGESESVESLMTKELTDLVTWDMSMHWTPNQFKNHVVFGMSVTNLLNRQEVISMSGMQLGRNIPDEHYNAGRQIWLNVNLRN</sequence>
<keyword evidence="6 7" id="KW-0998">Cell outer membrane</keyword>
<comment type="subcellular location">
    <subcellularLocation>
        <location evidence="1 7">Cell outer membrane</location>
        <topology evidence="1 7">Multi-pass membrane protein</topology>
    </subcellularLocation>
</comment>
<evidence type="ECO:0000256" key="1">
    <source>
        <dbReference type="ARBA" id="ARBA00004571"/>
    </source>
</evidence>
<evidence type="ECO:0000313" key="12">
    <source>
        <dbReference type="Proteomes" id="UP000838672"/>
    </source>
</evidence>